<name>A0ABU5ZM33_9BACL</name>
<accession>A0ABU5ZM33</accession>
<organism evidence="2 3">
    <name type="scientific">Ferviditalea candida</name>
    <dbReference type="NCBI Taxonomy" id="3108399"/>
    <lineage>
        <taxon>Bacteria</taxon>
        <taxon>Bacillati</taxon>
        <taxon>Bacillota</taxon>
        <taxon>Bacilli</taxon>
        <taxon>Bacillales</taxon>
        <taxon>Paenibacillaceae</taxon>
        <taxon>Ferviditalea</taxon>
    </lineage>
</organism>
<dbReference type="EMBL" id="JAYJLD010000039">
    <property type="protein sequence ID" value="MEB3103550.1"/>
    <property type="molecule type" value="Genomic_DNA"/>
</dbReference>
<feature type="domain" description="DUF6036" evidence="1">
    <location>
        <begin position="25"/>
        <end position="150"/>
    </location>
</feature>
<dbReference type="Proteomes" id="UP001310386">
    <property type="component" value="Unassembled WGS sequence"/>
</dbReference>
<evidence type="ECO:0000259" key="1">
    <source>
        <dbReference type="Pfam" id="PF19502"/>
    </source>
</evidence>
<dbReference type="RefSeq" id="WP_371755678.1">
    <property type="nucleotide sequence ID" value="NZ_JAYJLD010000039.1"/>
</dbReference>
<evidence type="ECO:0000313" key="2">
    <source>
        <dbReference type="EMBL" id="MEB3103550.1"/>
    </source>
</evidence>
<evidence type="ECO:0000313" key="3">
    <source>
        <dbReference type="Proteomes" id="UP001310386"/>
    </source>
</evidence>
<comment type="caution">
    <text evidence="2">The sequence shown here is derived from an EMBL/GenBank/DDBJ whole genome shotgun (WGS) entry which is preliminary data.</text>
</comment>
<protein>
    <submittedName>
        <fullName evidence="2">DUF6036 family nucleotidyltransferase</fullName>
    </submittedName>
</protein>
<dbReference type="Pfam" id="PF19502">
    <property type="entry name" value="DUF6036"/>
    <property type="match status" value="1"/>
</dbReference>
<reference evidence="2" key="1">
    <citation type="submission" date="2023-12" db="EMBL/GenBank/DDBJ databases">
        <title>Fervidustalea candida gen. nov., sp. nov., a novel member of the family Paenibacillaceae isolated from a geothermal area.</title>
        <authorList>
            <person name="Li W.-J."/>
            <person name="Jiao J.-Y."/>
            <person name="Chen Y."/>
        </authorList>
    </citation>
    <scope>NUCLEOTIDE SEQUENCE</scope>
    <source>
        <strain evidence="2">SYSU GA230002</strain>
    </source>
</reference>
<gene>
    <name evidence="2" type="ORF">VF724_18095</name>
</gene>
<dbReference type="InterPro" id="IPR045792">
    <property type="entry name" value="DUF6036"/>
</dbReference>
<sequence>MNIDKARQKIIQLQNQSKFEKMMGVCSILTSLTEKEGLKPIIVGGFAVEIYSRSEYTTVDIDLIFSRRDIIDQYLQKLGFIKSGRHWFHEELGVSVEVPNDMLDLADPDKLIKLNLQDQSFVYVIGLEDIILDRLRACVHWTSLSDCEWGYRLFLLHDEKLDMNYMQQKAVEDRTEEKLKLWTEKRSGNR</sequence>
<keyword evidence="3" id="KW-1185">Reference proteome</keyword>
<proteinExistence type="predicted"/>